<sequence>MVGVSVKAILSIACALLSMAAVHGRQLSEVLETETLRSHVALYHEDSSSAKPDTLELAAVQVWAGSWKKFAVGQRLLTYSKDDMQEFEGLALAEFLQARTGLFLRQNGPDMLASLTMRGTSAGHNAVFWNGLPINSPSLGQTDFSVLPTGGFEEVEVHFGGGAALFGTDAIGGSLHLKTQLKFDQGHQARASSLVGSFGRWNWGAEYAFSNQHIATRSKAYRNSAQNDFPFRDLSKPGTPIVNQPHAQVKQWGFLQDFAWKVRGNQQLGSAFWWNETDRQIAPIMGSNTQDVQQDKSLRWAMDYTRFWANTSLHVKTGWVRDDQTFNIATRNLTDQLLGSADVDWSLASKLFFKSGIRHSHIIGKLSTYMARENRTEIYHASRYQPNERFSLSINLRQLLYDGTWAPFAPSLGFEWAFWKTETQGLTGLGSVSRAFKVPTLNDRFWVPGGNPDILPEESWSGEFGLAHRFSKNKTTLSQTFTRFRMSVDNWIIWLPKGNIWSPENIRAVQNDGFEYHAHFEQILKRDWKFEFSGNYAWTRALQTAAATENDPGLGKQLPYTPEHKLQGLASMSKGSLRIFANQQWVSERFVTTDNLSTVAPYYLLDLGLQSQWHWGPFAGQAGFQINNLLDTEYQIMRLRAMSGRNYQFNLSIAL</sequence>
<dbReference type="InterPro" id="IPR039426">
    <property type="entry name" value="TonB-dep_rcpt-like"/>
</dbReference>
<proteinExistence type="inferred from homology"/>
<keyword evidence="6 8" id="KW-0472">Membrane</keyword>
<evidence type="ECO:0000256" key="5">
    <source>
        <dbReference type="ARBA" id="ARBA00022729"/>
    </source>
</evidence>
<evidence type="ECO:0000256" key="3">
    <source>
        <dbReference type="ARBA" id="ARBA00022452"/>
    </source>
</evidence>
<dbReference type="PROSITE" id="PS52016">
    <property type="entry name" value="TONB_DEPENDENT_REC_3"/>
    <property type="match status" value="1"/>
</dbReference>
<dbReference type="Gene3D" id="2.170.130.10">
    <property type="entry name" value="TonB-dependent receptor, plug domain"/>
    <property type="match status" value="1"/>
</dbReference>
<dbReference type="Gene3D" id="2.40.170.20">
    <property type="entry name" value="TonB-dependent receptor, beta-barrel domain"/>
    <property type="match status" value="1"/>
</dbReference>
<gene>
    <name evidence="11" type="ORF">L0U89_09035</name>
</gene>
<organism evidence="11 12">
    <name type="scientific">Mariniradius sediminis</name>
    <dbReference type="NCBI Taxonomy" id="2909237"/>
    <lineage>
        <taxon>Bacteria</taxon>
        <taxon>Pseudomonadati</taxon>
        <taxon>Bacteroidota</taxon>
        <taxon>Cytophagia</taxon>
        <taxon>Cytophagales</taxon>
        <taxon>Cyclobacteriaceae</taxon>
        <taxon>Mariniradius</taxon>
    </lineage>
</organism>
<evidence type="ECO:0000256" key="7">
    <source>
        <dbReference type="ARBA" id="ARBA00023237"/>
    </source>
</evidence>
<dbReference type="Pfam" id="PF07715">
    <property type="entry name" value="Plug"/>
    <property type="match status" value="1"/>
</dbReference>
<reference evidence="11 12" key="1">
    <citation type="submission" date="2022-01" db="EMBL/GenBank/DDBJ databases">
        <title>Mariniradius saccharolyticus sp. nov., isolated from sediment of a river.</title>
        <authorList>
            <person name="Liu H."/>
        </authorList>
    </citation>
    <scope>NUCLEOTIDE SEQUENCE [LARGE SCALE GENOMIC DNA]</scope>
    <source>
        <strain evidence="11 12">RY-2</strain>
    </source>
</reference>
<evidence type="ECO:0000256" key="9">
    <source>
        <dbReference type="SAM" id="SignalP"/>
    </source>
</evidence>
<keyword evidence="3 8" id="KW-1134">Transmembrane beta strand</keyword>
<dbReference type="EMBL" id="JAKEVZ010000006">
    <property type="protein sequence ID" value="MCF1751214.1"/>
    <property type="molecule type" value="Genomic_DNA"/>
</dbReference>
<dbReference type="PANTHER" id="PTHR30069:SF29">
    <property type="entry name" value="HEMOGLOBIN AND HEMOGLOBIN-HAPTOGLOBIN-BINDING PROTEIN 1-RELATED"/>
    <property type="match status" value="1"/>
</dbReference>
<feature type="chain" id="PRO_5045763048" evidence="9">
    <location>
        <begin position="21"/>
        <end position="655"/>
    </location>
</feature>
<keyword evidence="11" id="KW-0675">Receptor</keyword>
<comment type="similarity">
    <text evidence="8">Belongs to the TonB-dependent receptor family.</text>
</comment>
<accession>A0ABS9BTZ1</accession>
<evidence type="ECO:0000313" key="12">
    <source>
        <dbReference type="Proteomes" id="UP001201449"/>
    </source>
</evidence>
<keyword evidence="12" id="KW-1185">Reference proteome</keyword>
<evidence type="ECO:0000259" key="10">
    <source>
        <dbReference type="Pfam" id="PF07715"/>
    </source>
</evidence>
<protein>
    <submittedName>
        <fullName evidence="11">TonB-dependent receptor plug domain-containing protein</fullName>
    </submittedName>
</protein>
<keyword evidence="2 8" id="KW-0813">Transport</keyword>
<evidence type="ECO:0000313" key="11">
    <source>
        <dbReference type="EMBL" id="MCF1751214.1"/>
    </source>
</evidence>
<feature type="signal peptide" evidence="9">
    <location>
        <begin position="1"/>
        <end position="20"/>
    </location>
</feature>
<evidence type="ECO:0000256" key="6">
    <source>
        <dbReference type="ARBA" id="ARBA00023136"/>
    </source>
</evidence>
<evidence type="ECO:0000256" key="8">
    <source>
        <dbReference type="PROSITE-ProRule" id="PRU01360"/>
    </source>
</evidence>
<dbReference type="Proteomes" id="UP001201449">
    <property type="component" value="Unassembled WGS sequence"/>
</dbReference>
<evidence type="ECO:0000256" key="2">
    <source>
        <dbReference type="ARBA" id="ARBA00022448"/>
    </source>
</evidence>
<dbReference type="InterPro" id="IPR036942">
    <property type="entry name" value="Beta-barrel_TonB_sf"/>
</dbReference>
<keyword evidence="7 8" id="KW-0998">Cell outer membrane</keyword>
<keyword evidence="5 9" id="KW-0732">Signal</keyword>
<feature type="domain" description="TonB-dependent receptor plug" evidence="10">
    <location>
        <begin position="74"/>
        <end position="173"/>
    </location>
</feature>
<dbReference type="RefSeq" id="WP_234861249.1">
    <property type="nucleotide sequence ID" value="NZ_JAKEVZ010000006.1"/>
</dbReference>
<dbReference type="InterPro" id="IPR012910">
    <property type="entry name" value="Plug_dom"/>
</dbReference>
<comment type="caution">
    <text evidence="11">The sequence shown here is derived from an EMBL/GenBank/DDBJ whole genome shotgun (WGS) entry which is preliminary data.</text>
</comment>
<dbReference type="PANTHER" id="PTHR30069">
    <property type="entry name" value="TONB-DEPENDENT OUTER MEMBRANE RECEPTOR"/>
    <property type="match status" value="1"/>
</dbReference>
<name>A0ABS9BTZ1_9BACT</name>
<keyword evidence="4 8" id="KW-0812">Transmembrane</keyword>
<comment type="subcellular location">
    <subcellularLocation>
        <location evidence="1 8">Cell outer membrane</location>
        <topology evidence="1 8">Multi-pass membrane protein</topology>
    </subcellularLocation>
</comment>
<evidence type="ECO:0000256" key="4">
    <source>
        <dbReference type="ARBA" id="ARBA00022692"/>
    </source>
</evidence>
<dbReference type="SUPFAM" id="SSF56935">
    <property type="entry name" value="Porins"/>
    <property type="match status" value="1"/>
</dbReference>
<evidence type="ECO:0000256" key="1">
    <source>
        <dbReference type="ARBA" id="ARBA00004571"/>
    </source>
</evidence>
<dbReference type="InterPro" id="IPR037066">
    <property type="entry name" value="Plug_dom_sf"/>
</dbReference>